<gene>
    <name evidence="2" type="ORF">CCHLO57077_00017752</name>
</gene>
<proteinExistence type="predicted"/>
<accession>A0AA35LUI1</accession>
<evidence type="ECO:0000313" key="3">
    <source>
        <dbReference type="Proteomes" id="UP001160390"/>
    </source>
</evidence>
<comment type="caution">
    <text evidence="2">The sequence shown here is derived from an EMBL/GenBank/DDBJ whole genome shotgun (WGS) entry which is preliminary data.</text>
</comment>
<sequence length="185" mass="21497">MAFQWDIFQNNQGDSNPEFLFYGLDISSLEPSDVNADNLLIDPALEHPDLMKTRLSVWDIPEKEQASSSRQETGLEIKALHGSSSEQALDDLRSEFRKLIEEQESRWEKKFQALEQESRSEMRALEQEIRSEIQALRQRVDKIKVEFESELVKFCTEIDAYIKKLRAWATEAKLCVDKAVELQTD</sequence>
<dbReference type="EMBL" id="CABFNP030000633">
    <property type="protein sequence ID" value="CAI6068676.1"/>
    <property type="molecule type" value="Genomic_DNA"/>
</dbReference>
<protein>
    <submittedName>
        <fullName evidence="2">Uncharacterized protein</fullName>
    </submittedName>
</protein>
<organism evidence="2 3">
    <name type="scientific">Clonostachys chloroleuca</name>
    <dbReference type="NCBI Taxonomy" id="1926264"/>
    <lineage>
        <taxon>Eukaryota</taxon>
        <taxon>Fungi</taxon>
        <taxon>Dikarya</taxon>
        <taxon>Ascomycota</taxon>
        <taxon>Pezizomycotina</taxon>
        <taxon>Sordariomycetes</taxon>
        <taxon>Hypocreomycetidae</taxon>
        <taxon>Hypocreales</taxon>
        <taxon>Bionectriaceae</taxon>
        <taxon>Clonostachys</taxon>
    </lineage>
</organism>
<dbReference type="Proteomes" id="UP001160390">
    <property type="component" value="Unassembled WGS sequence"/>
</dbReference>
<keyword evidence="3" id="KW-1185">Reference proteome</keyword>
<feature type="coiled-coil region" evidence="1">
    <location>
        <begin position="97"/>
        <end position="146"/>
    </location>
</feature>
<dbReference type="AlphaFoldDB" id="A0AA35LUI1"/>
<evidence type="ECO:0000313" key="2">
    <source>
        <dbReference type="EMBL" id="CAI6068676.1"/>
    </source>
</evidence>
<name>A0AA35LUI1_9HYPO</name>
<keyword evidence="1" id="KW-0175">Coiled coil</keyword>
<evidence type="ECO:0000256" key="1">
    <source>
        <dbReference type="SAM" id="Coils"/>
    </source>
</evidence>
<reference evidence="2" key="1">
    <citation type="submission" date="2023-01" db="EMBL/GenBank/DDBJ databases">
        <authorList>
            <person name="Piombo E."/>
        </authorList>
    </citation>
    <scope>NUCLEOTIDE SEQUENCE</scope>
</reference>